<dbReference type="Proteomes" id="UP000286510">
    <property type="component" value="Unassembled WGS sequence"/>
</dbReference>
<dbReference type="EMBL" id="QUTF01014149">
    <property type="protein sequence ID" value="RHZ14330.1"/>
    <property type="molecule type" value="Genomic_DNA"/>
</dbReference>
<evidence type="ECO:0000313" key="3">
    <source>
        <dbReference type="Proteomes" id="UP000286510"/>
    </source>
</evidence>
<evidence type="ECO:0008006" key="4">
    <source>
        <dbReference type="Google" id="ProtNLM"/>
    </source>
</evidence>
<evidence type="ECO:0000313" key="2">
    <source>
        <dbReference type="EMBL" id="RHZ14330.1"/>
    </source>
</evidence>
<dbReference type="PANTHER" id="PTHR33939">
    <property type="entry name" value="PROTEIN CBG22215"/>
    <property type="match status" value="1"/>
</dbReference>
<accession>A0A418EJR6</accession>
<comment type="caution">
    <text evidence="2">The sequence shown here is derived from an EMBL/GenBank/DDBJ whole genome shotgun (WGS) entry which is preliminary data.</text>
</comment>
<reference evidence="2 3" key="1">
    <citation type="submission" date="2018-08" db="EMBL/GenBank/DDBJ databases">
        <title>Aphanomyces genome sequencing and annotation.</title>
        <authorList>
            <person name="Minardi D."/>
            <person name="Oidtmann B."/>
            <person name="Van Der Giezen M."/>
            <person name="Studholme D.J."/>
        </authorList>
    </citation>
    <scope>NUCLEOTIDE SEQUENCE [LARGE SCALE GENOMIC DNA]</scope>
    <source>
        <strain evidence="2 3">FDL457</strain>
    </source>
</reference>
<sequence>MVRQYIRQRSLTRVRTVAKDIMALLVEAGVIQCNTQDRGSSASCLRIVQIYLEKLGFKRGKRRAKATYSVSSAHAAARDIYVRKMNNLDANTPVVYMDESYIHHHYTCHQDSLFDPTDDAPLKEKHKDRRMCFIRASGADSTVVALDILEGGKKSKDDPKDYHAMFNHTYFVKWLERAMECVEALGQTGVVFADDTPRGSWRKVDLLAACQLYGVDVEARDLKSTIWSRLKPVVAARVLPVVVSMARARGHDVVFTPPHHSDLQPIEMVWAKVKGDVGVQYTVDTTFADVRSRLDVAFAQLPPVVIWNCIQHCEKLVTDLYDLLLANDGEDEGSTTTSSSSDTSDSDSDL</sequence>
<organism evidence="2 3">
    <name type="scientific">Aphanomyces astaci</name>
    <name type="common">Crayfish plague agent</name>
    <dbReference type="NCBI Taxonomy" id="112090"/>
    <lineage>
        <taxon>Eukaryota</taxon>
        <taxon>Sar</taxon>
        <taxon>Stramenopiles</taxon>
        <taxon>Oomycota</taxon>
        <taxon>Saprolegniomycetes</taxon>
        <taxon>Saprolegniales</taxon>
        <taxon>Verrucalvaceae</taxon>
        <taxon>Aphanomyces</taxon>
    </lineage>
</organism>
<gene>
    <name evidence="2" type="ORF">DYB26_001997</name>
</gene>
<feature type="region of interest" description="Disordered" evidence="1">
    <location>
        <begin position="330"/>
        <end position="350"/>
    </location>
</feature>
<dbReference type="VEuPathDB" id="FungiDB:H257_01402"/>
<dbReference type="InterPro" id="IPR036397">
    <property type="entry name" value="RNaseH_sf"/>
</dbReference>
<protein>
    <recommendedName>
        <fullName evidence="4">Tc1-like transposase DDE domain-containing protein</fullName>
    </recommendedName>
</protein>
<dbReference type="VEuPathDB" id="FungiDB:H257_07900"/>
<dbReference type="AlphaFoldDB" id="A0A418EJR6"/>
<feature type="compositionally biased region" description="Low complexity" evidence="1">
    <location>
        <begin position="334"/>
        <end position="343"/>
    </location>
</feature>
<evidence type="ECO:0000256" key="1">
    <source>
        <dbReference type="SAM" id="MobiDB-lite"/>
    </source>
</evidence>
<dbReference type="Gene3D" id="3.30.420.10">
    <property type="entry name" value="Ribonuclease H-like superfamily/Ribonuclease H"/>
    <property type="match status" value="1"/>
</dbReference>
<name>A0A418EJR6_APHAT</name>
<proteinExistence type="predicted"/>
<dbReference type="GO" id="GO:0003676">
    <property type="term" value="F:nucleic acid binding"/>
    <property type="evidence" value="ECO:0007669"/>
    <property type="project" value="InterPro"/>
</dbReference>
<dbReference type="PANTHER" id="PTHR33939:SF1">
    <property type="entry name" value="DUF4371 DOMAIN-CONTAINING PROTEIN"/>
    <property type="match status" value="1"/>
</dbReference>